<evidence type="ECO:0000313" key="4">
    <source>
        <dbReference type="Proteomes" id="UP000515317"/>
    </source>
</evidence>
<accession>A0A6S6QZ94</accession>
<gene>
    <name evidence="3" type="ORF">IZ6_31550</name>
</gene>
<reference evidence="3 4" key="1">
    <citation type="submission" date="2020-08" db="EMBL/GenBank/DDBJ databases">
        <title>Genome sequence of Rhizobiales bacterium strain IZ6.</title>
        <authorList>
            <person name="Nakai R."/>
            <person name="Naganuma T."/>
        </authorList>
    </citation>
    <scope>NUCLEOTIDE SEQUENCE [LARGE SCALE GENOMIC DNA]</scope>
    <source>
        <strain evidence="3 4">IZ6</strain>
    </source>
</reference>
<protein>
    <submittedName>
        <fullName evidence="3">Uncharacterized protein</fullName>
    </submittedName>
</protein>
<feature type="signal peptide" evidence="2">
    <location>
        <begin position="1"/>
        <end position="23"/>
    </location>
</feature>
<organism evidence="3 4">
    <name type="scientific">Terrihabitans soli</name>
    <dbReference type="NCBI Taxonomy" id="708113"/>
    <lineage>
        <taxon>Bacteria</taxon>
        <taxon>Pseudomonadati</taxon>
        <taxon>Pseudomonadota</taxon>
        <taxon>Alphaproteobacteria</taxon>
        <taxon>Hyphomicrobiales</taxon>
        <taxon>Terrihabitans</taxon>
    </lineage>
</organism>
<keyword evidence="2" id="KW-0732">Signal</keyword>
<feature type="compositionally biased region" description="Low complexity" evidence="1">
    <location>
        <begin position="108"/>
        <end position="124"/>
    </location>
</feature>
<evidence type="ECO:0000256" key="1">
    <source>
        <dbReference type="SAM" id="MobiDB-lite"/>
    </source>
</evidence>
<dbReference type="AlphaFoldDB" id="A0A6S6QZ94"/>
<evidence type="ECO:0000313" key="3">
    <source>
        <dbReference type="EMBL" id="BCJ92420.1"/>
    </source>
</evidence>
<dbReference type="Proteomes" id="UP000515317">
    <property type="component" value="Chromosome"/>
</dbReference>
<proteinExistence type="predicted"/>
<feature type="region of interest" description="Disordered" evidence="1">
    <location>
        <begin position="108"/>
        <end position="133"/>
    </location>
</feature>
<sequence length="665" mass="62965">MNKRFLTTAASTFAIVLALGATAEALGLGGLGGLGGGGGGGSGAGSHGNAGANARGTARGAIGVGASVGRGGVKAGAKVGGLGVGAEAGRSGIDAGISAGSRSIGASIGEDGVSTSSSGFGSSGADENGNLGNGKLSAAQVRRLIRQARSPDMVQRREAQRVLAANGISMNPGRNSLARVDINAGATTATATLDNRTATRGRIADVKLKSGNAVNTRASIGNRNAAPGVGSVAQADADALDGTAKAGVSVGDRAADRGNVADVTLGAGDTANARASIGNENAAPGVGSIAQVDATAVNDTANATASVGENNADRGNIADVSVNAAPATTAPVARARLSLGNRSAAPGVGSIAQLDANALDAANAAASVGENNLDRGNIADVTLGAGDTANARASVGNENAAPGVGSIAQVDANAGDAANAAVSVGDNEADRGNVADVSLGTATPMAMSRLSIGNPGAAPDEGSVAQLDAGLTDAATADISVGRSAAVEPDGSTTDGVSADIGLNATDAPVDASANVVVSRSSRIAPNLATSANLSVGAPATGDADVSAGLNAAPDEGTASLSAAAGTETTPAATAALDVGVNTPAAAPSAPAAEAVASVDIGLGLGAEDGTPAAPGTGIPGTPGTPATVAGLSSDELAKLEKRCAAVAQSPEKYAKSVVTLCESL</sequence>
<evidence type="ECO:0000256" key="2">
    <source>
        <dbReference type="SAM" id="SignalP"/>
    </source>
</evidence>
<feature type="chain" id="PRO_5028132659" evidence="2">
    <location>
        <begin position="24"/>
        <end position="665"/>
    </location>
</feature>
<dbReference type="KEGG" id="tso:IZ6_31550"/>
<dbReference type="EMBL" id="AP023361">
    <property type="protein sequence ID" value="BCJ92420.1"/>
    <property type="molecule type" value="Genomic_DNA"/>
</dbReference>
<dbReference type="RefSeq" id="WP_222875988.1">
    <property type="nucleotide sequence ID" value="NZ_AP023361.1"/>
</dbReference>
<keyword evidence="4" id="KW-1185">Reference proteome</keyword>
<name>A0A6S6QZ94_9HYPH</name>